<protein>
    <submittedName>
        <fullName evidence="1">Uncharacterized protein</fullName>
    </submittedName>
</protein>
<reference evidence="1" key="1">
    <citation type="submission" date="2020-04" db="EMBL/GenBank/DDBJ databases">
        <authorList>
            <person name="Chiriac C."/>
            <person name="Salcher M."/>
            <person name="Ghai R."/>
            <person name="Kavagutti S V."/>
        </authorList>
    </citation>
    <scope>NUCLEOTIDE SEQUENCE</scope>
</reference>
<gene>
    <name evidence="1" type="ORF">UFOVP496_36</name>
</gene>
<name>A0A6J5MLF8_9CAUD</name>
<proteinExistence type="predicted"/>
<organism evidence="1">
    <name type="scientific">uncultured Caudovirales phage</name>
    <dbReference type="NCBI Taxonomy" id="2100421"/>
    <lineage>
        <taxon>Viruses</taxon>
        <taxon>Duplodnaviria</taxon>
        <taxon>Heunggongvirae</taxon>
        <taxon>Uroviricota</taxon>
        <taxon>Caudoviricetes</taxon>
        <taxon>Peduoviridae</taxon>
        <taxon>Maltschvirus</taxon>
        <taxon>Maltschvirus maltsch</taxon>
    </lineage>
</organism>
<evidence type="ECO:0000313" key="1">
    <source>
        <dbReference type="EMBL" id="CAB4146831.1"/>
    </source>
</evidence>
<accession>A0A6J5MLF8</accession>
<sequence>MYLPANKKQPLHLGAPDCEALARLSKFALLDLLTEALRANAGHCDSACTLEEVREFCSPTLAARGDRPI</sequence>
<dbReference type="EMBL" id="LR796472">
    <property type="protein sequence ID" value="CAB4146831.1"/>
    <property type="molecule type" value="Genomic_DNA"/>
</dbReference>